<organism evidence="1">
    <name type="scientific">Micrurus lemniscatus lemniscatus</name>
    <dbReference type="NCBI Taxonomy" id="129467"/>
    <lineage>
        <taxon>Eukaryota</taxon>
        <taxon>Metazoa</taxon>
        <taxon>Chordata</taxon>
        <taxon>Craniata</taxon>
        <taxon>Vertebrata</taxon>
        <taxon>Euteleostomi</taxon>
        <taxon>Lepidosauria</taxon>
        <taxon>Squamata</taxon>
        <taxon>Bifurcata</taxon>
        <taxon>Unidentata</taxon>
        <taxon>Episquamata</taxon>
        <taxon>Toxicofera</taxon>
        <taxon>Serpentes</taxon>
        <taxon>Colubroidea</taxon>
        <taxon>Elapidae</taxon>
        <taxon>Elapinae</taxon>
        <taxon>Micrurus</taxon>
    </lineage>
</organism>
<dbReference type="AlphaFoldDB" id="A0A2D4I7L4"/>
<proteinExistence type="predicted"/>
<name>A0A2D4I7L4_MICLE</name>
<sequence length="110" mass="13329">MIHMWLEELIENKIDFVLELFLLGIIKRNYNIKVKYFILHVITAARISYAQYWKKNVIPPEGLIIKKIFECVEMDKLTMELKGKADMEYNAIWGTWYVWIDNRDKNRKCK</sequence>
<reference evidence="1" key="1">
    <citation type="submission" date="2017-07" db="EMBL/GenBank/DDBJ databases">
        <authorList>
            <person name="Mikheyev A."/>
            <person name="Grau M."/>
        </authorList>
    </citation>
    <scope>NUCLEOTIDE SEQUENCE</scope>
    <source>
        <tissue evidence="1">Venom_gland</tissue>
    </source>
</reference>
<reference evidence="1" key="2">
    <citation type="submission" date="2017-11" db="EMBL/GenBank/DDBJ databases">
        <title>Coralsnake Venomics: Analyses of Venom Gland Transcriptomes and Proteomes of Six Brazilian Taxa.</title>
        <authorList>
            <person name="Aird S.D."/>
            <person name="Jorge da Silva N."/>
            <person name="Qiu L."/>
            <person name="Villar-Briones A."/>
            <person name="Aparecida-Saddi V."/>
            <person name="Campos-Telles M.P."/>
            <person name="Grau M."/>
            <person name="Mikheyev A.S."/>
        </authorList>
    </citation>
    <scope>NUCLEOTIDE SEQUENCE</scope>
    <source>
        <tissue evidence="1">Venom_gland</tissue>
    </source>
</reference>
<protein>
    <submittedName>
        <fullName evidence="1">Uncharacterized protein</fullName>
    </submittedName>
</protein>
<evidence type="ECO:0000313" key="1">
    <source>
        <dbReference type="EMBL" id="LAA80206.1"/>
    </source>
</evidence>
<dbReference type="EMBL" id="IACK01084042">
    <property type="protein sequence ID" value="LAA80206.1"/>
    <property type="molecule type" value="Transcribed_RNA"/>
</dbReference>
<accession>A0A2D4I7L4</accession>